<proteinExistence type="inferred from homology"/>
<dbReference type="Proteomes" id="UP000694845">
    <property type="component" value="Unplaced"/>
</dbReference>
<dbReference type="Gene3D" id="3.20.20.140">
    <property type="entry name" value="Metal-dependent hydrolases"/>
    <property type="match status" value="1"/>
</dbReference>
<dbReference type="OMA" id="CVHMNDS"/>
<keyword evidence="11" id="KW-1185">Reference proteome</keyword>
<dbReference type="InterPro" id="IPR006680">
    <property type="entry name" value="Amidohydro-rel"/>
</dbReference>
<evidence type="ECO:0000256" key="5">
    <source>
        <dbReference type="ARBA" id="ARBA00022723"/>
    </source>
</evidence>
<dbReference type="InterPro" id="IPR011059">
    <property type="entry name" value="Metal-dep_hydrolase_composite"/>
</dbReference>
<comment type="similarity">
    <text evidence="2 9">Belongs to the metallo-dependent hydrolases superfamily. ATZ/TRZ family.</text>
</comment>
<dbReference type="InterPro" id="IPR051607">
    <property type="entry name" value="Metallo-dep_hydrolases"/>
</dbReference>
<dbReference type="NCBIfam" id="TIGR02967">
    <property type="entry name" value="guan_deamin"/>
    <property type="match status" value="1"/>
</dbReference>
<dbReference type="KEGG" id="aplc:110987589"/>
<dbReference type="GO" id="GO:0006147">
    <property type="term" value="P:guanine catabolic process"/>
    <property type="evidence" value="ECO:0007669"/>
    <property type="project" value="UniProtKB-UniRule"/>
</dbReference>
<keyword evidence="7 9" id="KW-0862">Zinc</keyword>
<dbReference type="Gene3D" id="2.30.40.10">
    <property type="entry name" value="Urease, subunit C, domain 1"/>
    <property type="match status" value="1"/>
</dbReference>
<evidence type="ECO:0000256" key="1">
    <source>
        <dbReference type="ARBA" id="ARBA00004984"/>
    </source>
</evidence>
<dbReference type="UniPathway" id="UPA00603">
    <property type="reaction ID" value="UER00660"/>
</dbReference>
<keyword evidence="6 9" id="KW-0378">Hydrolase</keyword>
<evidence type="ECO:0000259" key="10">
    <source>
        <dbReference type="Pfam" id="PF01979"/>
    </source>
</evidence>
<dbReference type="EC" id="3.5.4.3" evidence="3 9"/>
<evidence type="ECO:0000256" key="3">
    <source>
        <dbReference type="ARBA" id="ARBA00012781"/>
    </source>
</evidence>
<evidence type="ECO:0000256" key="2">
    <source>
        <dbReference type="ARBA" id="ARBA00006745"/>
    </source>
</evidence>
<evidence type="ECO:0000256" key="7">
    <source>
        <dbReference type="ARBA" id="ARBA00022833"/>
    </source>
</evidence>
<dbReference type="AlphaFoldDB" id="A0A8B7ZM40"/>
<dbReference type="PANTHER" id="PTHR11271:SF6">
    <property type="entry name" value="GUANINE DEAMINASE"/>
    <property type="match status" value="1"/>
</dbReference>
<dbReference type="Pfam" id="PF01979">
    <property type="entry name" value="Amidohydro_1"/>
    <property type="match status" value="1"/>
</dbReference>
<comment type="catalytic activity">
    <reaction evidence="8 9">
        <text>guanine + H2O + H(+) = xanthine + NH4(+)</text>
        <dbReference type="Rhea" id="RHEA:14665"/>
        <dbReference type="ChEBI" id="CHEBI:15377"/>
        <dbReference type="ChEBI" id="CHEBI:15378"/>
        <dbReference type="ChEBI" id="CHEBI:16235"/>
        <dbReference type="ChEBI" id="CHEBI:17712"/>
        <dbReference type="ChEBI" id="CHEBI:28938"/>
        <dbReference type="EC" id="3.5.4.3"/>
    </reaction>
</comment>
<dbReference type="RefSeq" id="XP_022106132.1">
    <property type="nucleotide sequence ID" value="XM_022250440.1"/>
</dbReference>
<dbReference type="PANTHER" id="PTHR11271">
    <property type="entry name" value="GUANINE DEAMINASE"/>
    <property type="match status" value="1"/>
</dbReference>
<evidence type="ECO:0000313" key="11">
    <source>
        <dbReference type="Proteomes" id="UP000694845"/>
    </source>
</evidence>
<dbReference type="GO" id="GO:0005829">
    <property type="term" value="C:cytosol"/>
    <property type="evidence" value="ECO:0007669"/>
    <property type="project" value="TreeGrafter"/>
</dbReference>
<name>A0A8B7ZM40_ACAPL</name>
<comment type="function">
    <text evidence="9">Catalyzes the hydrolytic deamination of guanine, producing xanthine and ammonia.</text>
</comment>
<dbReference type="CTD" id="9615"/>
<dbReference type="GO" id="GO:0008892">
    <property type="term" value="F:guanine deaminase activity"/>
    <property type="evidence" value="ECO:0007669"/>
    <property type="project" value="UniProtKB-UniRule"/>
</dbReference>
<evidence type="ECO:0000256" key="4">
    <source>
        <dbReference type="ARBA" id="ARBA00014514"/>
    </source>
</evidence>
<comment type="cofactor">
    <cofactor evidence="9">
        <name>Zn(2+)</name>
        <dbReference type="ChEBI" id="CHEBI:29105"/>
    </cofactor>
    <text evidence="9">Binds 1 zinc ion per subunit.</text>
</comment>
<reference evidence="12" key="1">
    <citation type="submission" date="2025-08" db="UniProtKB">
        <authorList>
            <consortium name="RefSeq"/>
        </authorList>
    </citation>
    <scope>IDENTIFICATION</scope>
</reference>
<evidence type="ECO:0000256" key="6">
    <source>
        <dbReference type="ARBA" id="ARBA00022801"/>
    </source>
</evidence>
<keyword evidence="5 9" id="KW-0479">Metal-binding</keyword>
<protein>
    <recommendedName>
        <fullName evidence="4 9">Guanine deaminase</fullName>
        <shortName evidence="9">Guanase</shortName>
        <ecNumber evidence="3 9">3.5.4.3</ecNumber>
    </recommendedName>
    <alternativeName>
        <fullName evidence="9">Guanine aminohydrolase</fullName>
    </alternativeName>
</protein>
<accession>A0A8B7ZM40</accession>
<dbReference type="GO" id="GO:0008270">
    <property type="term" value="F:zinc ion binding"/>
    <property type="evidence" value="ECO:0007669"/>
    <property type="project" value="UniProtKB-UniRule"/>
</dbReference>
<dbReference type="OrthoDB" id="194468at2759"/>
<sequence>MSFDIIHGTLVHSKSASQPLQILQDHVIGVDNNKILFVEPARNLPELSAQHGFQLDEVRNINGQFLMPGFVDTHIHAPQYVYTGAAMDLTLLDWLQKYTFPTEAKFDDLHFATDVYQKVVHRTLKNGTTTASYFATIHKEASLRLAEIVARFGQRAFVGKVNMDSHSPDFYKETTEKSIQDTIWFIEQVQSMDNPLLTPIVTPRFACSCSIDLMKRLADIAEQYKLPIQTHISENKEEIDFIRRLFPTCSSYTDVYRQCGLLTSRTILAHGIYLDEEELQTIQDYGCGIAHCACSNFSLKSGILDLRKLIEKDIKVGLGTDVSGGYTPSMLGSIRQSVIASNVQECQQRNSYRSVDFKGMFYLATLGGSKVLGLEDKIGNFEVGKDFDAILVNPTVANSPFDVFHSTYCDTIEDVVQKFLYLGDDRNIQEVYVAGKRVIPAEDRTA</sequence>
<dbReference type="GeneID" id="110987589"/>
<evidence type="ECO:0000313" key="12">
    <source>
        <dbReference type="RefSeq" id="XP_022106132.1"/>
    </source>
</evidence>
<dbReference type="InterPro" id="IPR032466">
    <property type="entry name" value="Metal_Hydrolase"/>
</dbReference>
<dbReference type="SUPFAM" id="SSF51338">
    <property type="entry name" value="Composite domain of metallo-dependent hydrolases"/>
    <property type="match status" value="1"/>
</dbReference>
<evidence type="ECO:0000256" key="8">
    <source>
        <dbReference type="ARBA" id="ARBA00051148"/>
    </source>
</evidence>
<feature type="domain" description="Amidohydrolase-related" evidence="10">
    <location>
        <begin position="65"/>
        <end position="438"/>
    </location>
</feature>
<dbReference type="InterPro" id="IPR014311">
    <property type="entry name" value="Guanine_deaminase"/>
</dbReference>
<comment type="pathway">
    <text evidence="1 9">Purine metabolism; guanine degradation; xanthine from guanine: step 1/1.</text>
</comment>
<organism evidence="11 12">
    <name type="scientific">Acanthaster planci</name>
    <name type="common">Crown-of-thorns starfish</name>
    <dbReference type="NCBI Taxonomy" id="133434"/>
    <lineage>
        <taxon>Eukaryota</taxon>
        <taxon>Metazoa</taxon>
        <taxon>Echinodermata</taxon>
        <taxon>Eleutherozoa</taxon>
        <taxon>Asterozoa</taxon>
        <taxon>Asteroidea</taxon>
        <taxon>Valvatacea</taxon>
        <taxon>Valvatida</taxon>
        <taxon>Acanthasteridae</taxon>
        <taxon>Acanthaster</taxon>
    </lineage>
</organism>
<evidence type="ECO:0000256" key="9">
    <source>
        <dbReference type="RuleBase" id="RU366009"/>
    </source>
</evidence>
<gene>
    <name evidence="12" type="primary">LOC110987589</name>
</gene>
<dbReference type="SUPFAM" id="SSF51556">
    <property type="entry name" value="Metallo-dependent hydrolases"/>
    <property type="match status" value="1"/>
</dbReference>
<dbReference type="FunFam" id="3.20.20.140:FF:000022">
    <property type="entry name" value="Guanine deaminase"/>
    <property type="match status" value="1"/>
</dbReference>